<gene>
    <name evidence="2" type="ORF">FB382_002787</name>
</gene>
<evidence type="ECO:0000256" key="1">
    <source>
        <dbReference type="SAM" id="MobiDB-lite"/>
    </source>
</evidence>
<dbReference type="AlphaFoldDB" id="A0A7W3J1F7"/>
<dbReference type="EMBL" id="JACGXA010000001">
    <property type="protein sequence ID" value="MBA8804496.1"/>
    <property type="molecule type" value="Genomic_DNA"/>
</dbReference>
<evidence type="ECO:0000313" key="2">
    <source>
        <dbReference type="EMBL" id="MBA8804496.1"/>
    </source>
</evidence>
<name>A0A7W3J1F7_9ACTN</name>
<organism evidence="2 3">
    <name type="scientific">Nocardioides ginsengisegetis</name>
    <dbReference type="NCBI Taxonomy" id="661491"/>
    <lineage>
        <taxon>Bacteria</taxon>
        <taxon>Bacillati</taxon>
        <taxon>Actinomycetota</taxon>
        <taxon>Actinomycetes</taxon>
        <taxon>Propionibacteriales</taxon>
        <taxon>Nocardioidaceae</taxon>
        <taxon>Nocardioides</taxon>
    </lineage>
</organism>
<comment type="caution">
    <text evidence="2">The sequence shown here is derived from an EMBL/GenBank/DDBJ whole genome shotgun (WGS) entry which is preliminary data.</text>
</comment>
<dbReference type="RefSeq" id="WP_182540052.1">
    <property type="nucleotide sequence ID" value="NZ_JACGXA010000001.1"/>
</dbReference>
<reference evidence="2 3" key="1">
    <citation type="submission" date="2020-07" db="EMBL/GenBank/DDBJ databases">
        <title>Sequencing the genomes of 1000 actinobacteria strains.</title>
        <authorList>
            <person name="Klenk H.-P."/>
        </authorList>
    </citation>
    <scope>NUCLEOTIDE SEQUENCE [LARGE SCALE GENOMIC DNA]</scope>
    <source>
        <strain evidence="2 3">DSM 21349</strain>
    </source>
</reference>
<feature type="compositionally biased region" description="Pro residues" evidence="1">
    <location>
        <begin position="337"/>
        <end position="363"/>
    </location>
</feature>
<proteinExistence type="predicted"/>
<feature type="region of interest" description="Disordered" evidence="1">
    <location>
        <begin position="315"/>
        <end position="363"/>
    </location>
</feature>
<sequence length="363" mass="38672">MLHVQDPTSLKSLRVSVYSTDAGVQGQGVVTYVQPGLDGVWRGKVFVPAQASQGWRVVNAAGLTYQWRHYTDGVADQDAANQGIAGFITAHGGDGSGAWLGFAYGCDGNPFYLDGLQVETAKSSKTYDFEAFATSTKFENDKKTPKKITIIAGKRLPLTAELRKRFEGTGMAGQLKIQSRKLSEKKWGTVARPKVGSSGNYDFKVRPFVSSALKLSYAGTTAYEASSRLLTILVRPFVTGGFVNATVTKGHSFTLRGRILPARHAGITLQRWAGTHWVSIKKGSTGNDGRYSIGAVSTKVGRSYWRITVAPGGGNIAGKSPWQKLKTVAPPTGGGGTPPPPPPSDDPPPPPADDPPPPPPPTH</sequence>
<dbReference type="Proteomes" id="UP000580910">
    <property type="component" value="Unassembled WGS sequence"/>
</dbReference>
<keyword evidence="3" id="KW-1185">Reference proteome</keyword>
<protein>
    <submittedName>
        <fullName evidence="2">Uncharacterized protein</fullName>
    </submittedName>
</protein>
<accession>A0A7W3J1F7</accession>
<evidence type="ECO:0000313" key="3">
    <source>
        <dbReference type="Proteomes" id="UP000580910"/>
    </source>
</evidence>